<proteinExistence type="predicted"/>
<reference evidence="4" key="2">
    <citation type="journal article" date="2021" name="PeerJ">
        <title>Extensive microbial diversity within the chicken gut microbiome revealed by metagenomics and culture.</title>
        <authorList>
            <person name="Gilroy R."/>
            <person name="Ravi A."/>
            <person name="Getino M."/>
            <person name="Pursley I."/>
            <person name="Horton D.L."/>
            <person name="Alikhan N.F."/>
            <person name="Baker D."/>
            <person name="Gharbi K."/>
            <person name="Hall N."/>
            <person name="Watson M."/>
            <person name="Adriaenssens E.M."/>
            <person name="Foster-Nyarko E."/>
            <person name="Jarju S."/>
            <person name="Secka A."/>
            <person name="Antonio M."/>
            <person name="Oren A."/>
            <person name="Chaudhuri R.R."/>
            <person name="La Ragione R."/>
            <person name="Hildebrand F."/>
            <person name="Pallen M.J."/>
        </authorList>
    </citation>
    <scope>NUCLEOTIDE SEQUENCE</scope>
    <source>
        <strain evidence="4">10406</strain>
    </source>
</reference>
<dbReference type="PANTHER" id="PTHR43877">
    <property type="entry name" value="AMINOALKYLPHOSPHONATE N-ACETYLTRANSFERASE-RELATED-RELATED"/>
    <property type="match status" value="1"/>
</dbReference>
<dbReference type="CDD" id="cd04301">
    <property type="entry name" value="NAT_SF"/>
    <property type="match status" value="1"/>
</dbReference>
<dbReference type="NCBIfam" id="NF043067">
    <property type="entry name" value="AAC_6p_group_E"/>
    <property type="match status" value="1"/>
</dbReference>
<gene>
    <name evidence="4" type="ORF">IAC73_04970</name>
</gene>
<sequence length="146" mass="16615">MICKATTDDVRVLAEFASALWPERSADEIESIFERQLGGDSDSAFFICYHEGGPVGFALCQLRHDYVEGTLTSPVGYLEGIYIRKEYRRSGHARELLDECEKWARLMGCKEFASDCRLSNEGSLRFHRDCGFDEVNTIVCFVKKLL</sequence>
<dbReference type="InterPro" id="IPR016181">
    <property type="entry name" value="Acyl_CoA_acyltransferase"/>
</dbReference>
<dbReference type="InterPro" id="IPR050832">
    <property type="entry name" value="Bact_Acetyltransf"/>
</dbReference>
<comment type="caution">
    <text evidence="4">The sequence shown here is derived from an EMBL/GenBank/DDBJ whole genome shotgun (WGS) entry which is preliminary data.</text>
</comment>
<dbReference type="SUPFAM" id="SSF55729">
    <property type="entry name" value="Acyl-CoA N-acyltransferases (Nat)"/>
    <property type="match status" value="1"/>
</dbReference>
<organism evidence="4 5">
    <name type="scientific">Candidatus Limadaptatus stercoripullorum</name>
    <dbReference type="NCBI Taxonomy" id="2840846"/>
    <lineage>
        <taxon>Bacteria</taxon>
        <taxon>Bacillati</taxon>
        <taxon>Bacillota</taxon>
        <taxon>Clostridia</taxon>
        <taxon>Eubacteriales</taxon>
        <taxon>Candidatus Limadaptatus</taxon>
    </lineage>
</organism>
<dbReference type="Gene3D" id="3.40.630.30">
    <property type="match status" value="1"/>
</dbReference>
<keyword evidence="2" id="KW-0012">Acyltransferase</keyword>
<reference evidence="4" key="1">
    <citation type="submission" date="2020-10" db="EMBL/GenBank/DDBJ databases">
        <authorList>
            <person name="Gilroy R."/>
        </authorList>
    </citation>
    <scope>NUCLEOTIDE SEQUENCE</scope>
    <source>
        <strain evidence="4">10406</strain>
    </source>
</reference>
<dbReference type="InterPro" id="IPR000182">
    <property type="entry name" value="GNAT_dom"/>
</dbReference>
<evidence type="ECO:0000256" key="1">
    <source>
        <dbReference type="ARBA" id="ARBA00022679"/>
    </source>
</evidence>
<evidence type="ECO:0000313" key="5">
    <source>
        <dbReference type="Proteomes" id="UP000886857"/>
    </source>
</evidence>
<protein>
    <submittedName>
        <fullName evidence="4">GNAT family N-acetyltransferase</fullName>
    </submittedName>
</protein>
<evidence type="ECO:0000313" key="4">
    <source>
        <dbReference type="EMBL" id="HIU99174.1"/>
    </source>
</evidence>
<feature type="domain" description="N-acetyltransferase" evidence="3">
    <location>
        <begin position="1"/>
        <end position="146"/>
    </location>
</feature>
<name>A0A9D1NA02_9FIRM</name>
<dbReference type="Proteomes" id="UP000886857">
    <property type="component" value="Unassembled WGS sequence"/>
</dbReference>
<keyword evidence="1" id="KW-0808">Transferase</keyword>
<dbReference type="PROSITE" id="PS51186">
    <property type="entry name" value="GNAT"/>
    <property type="match status" value="1"/>
</dbReference>
<evidence type="ECO:0000259" key="3">
    <source>
        <dbReference type="PROSITE" id="PS51186"/>
    </source>
</evidence>
<evidence type="ECO:0000256" key="2">
    <source>
        <dbReference type="ARBA" id="ARBA00023315"/>
    </source>
</evidence>
<dbReference type="Pfam" id="PF00583">
    <property type="entry name" value="Acetyltransf_1"/>
    <property type="match status" value="1"/>
</dbReference>
<dbReference type="GO" id="GO:0016747">
    <property type="term" value="F:acyltransferase activity, transferring groups other than amino-acyl groups"/>
    <property type="evidence" value="ECO:0007669"/>
    <property type="project" value="InterPro"/>
</dbReference>
<accession>A0A9D1NA02</accession>
<dbReference type="EMBL" id="DVOE01000075">
    <property type="protein sequence ID" value="HIU99174.1"/>
    <property type="molecule type" value="Genomic_DNA"/>
</dbReference>
<dbReference type="AlphaFoldDB" id="A0A9D1NA02"/>